<gene>
    <name evidence="3" type="ORF">VB739_14420</name>
</gene>
<feature type="transmembrane region" description="Helical" evidence="2">
    <location>
        <begin position="21"/>
        <end position="43"/>
    </location>
</feature>
<dbReference type="EMBL" id="JAYGHY010000065">
    <property type="protein sequence ID" value="MEA5443751.1"/>
    <property type="molecule type" value="Genomic_DNA"/>
</dbReference>
<protein>
    <recommendedName>
        <fullName evidence="5">DUF4407 domain-containing protein</fullName>
    </recommendedName>
</protein>
<dbReference type="RefSeq" id="WP_323357718.1">
    <property type="nucleotide sequence ID" value="NZ_JAYGHY010000065.1"/>
</dbReference>
<sequence>MNLHDPGHGLRRVNTTDFLSLIALALFVTYGVTLLNTILPLAFLQPAWLVTLISALLDSAPLALLGLGLVHLVAYLEPDDIQIQARRDAIARWAVGAVIGFLLLFPLQIASAVQGHGLVARSQSSAMRLATERAEEFQRAIDGATSIEDLQQRIATLQGPGLQLTEQRQSLPALKSMLSKRLEASIKSSSDLIHSPWNPSVWAIMQRTLRVFLLAAVYALAFAAGSQRRVSDLSLLREAQMHWDLSRARLVRRRQQRLEVRQRQQLLQEEKALEARAQRRRQADAPVPPPPAAKVTSSRALPADMAYFHQLSVDGEQNQVGEPS</sequence>
<organism evidence="3 4">
    <name type="scientific">Cyanobium gracile UHCC 0281</name>
    <dbReference type="NCBI Taxonomy" id="3110309"/>
    <lineage>
        <taxon>Bacteria</taxon>
        <taxon>Bacillati</taxon>
        <taxon>Cyanobacteriota</taxon>
        <taxon>Cyanophyceae</taxon>
        <taxon>Synechococcales</taxon>
        <taxon>Prochlorococcaceae</taxon>
        <taxon>Cyanobium</taxon>
    </lineage>
</organism>
<proteinExistence type="predicted"/>
<evidence type="ECO:0000256" key="1">
    <source>
        <dbReference type="SAM" id="MobiDB-lite"/>
    </source>
</evidence>
<reference evidence="3 4" key="1">
    <citation type="submission" date="2023-12" db="EMBL/GenBank/DDBJ databases">
        <title>Baltic Sea Cyanobacteria.</title>
        <authorList>
            <person name="Delbaje E."/>
            <person name="Fewer D.P."/>
            <person name="Shishido T.K."/>
        </authorList>
    </citation>
    <scope>NUCLEOTIDE SEQUENCE [LARGE SCALE GENOMIC DNA]</scope>
    <source>
        <strain evidence="3 4">UHCC 0281</strain>
    </source>
</reference>
<accession>A0ABU5SYZ9</accession>
<evidence type="ECO:0000313" key="4">
    <source>
        <dbReference type="Proteomes" id="UP001302329"/>
    </source>
</evidence>
<keyword evidence="2" id="KW-0812">Transmembrane</keyword>
<comment type="caution">
    <text evidence="3">The sequence shown here is derived from an EMBL/GenBank/DDBJ whole genome shotgun (WGS) entry which is preliminary data.</text>
</comment>
<keyword evidence="4" id="KW-1185">Reference proteome</keyword>
<feature type="region of interest" description="Disordered" evidence="1">
    <location>
        <begin position="275"/>
        <end position="299"/>
    </location>
</feature>
<evidence type="ECO:0000313" key="3">
    <source>
        <dbReference type="EMBL" id="MEA5443751.1"/>
    </source>
</evidence>
<keyword evidence="2" id="KW-1133">Transmembrane helix</keyword>
<keyword evidence="2" id="KW-0472">Membrane</keyword>
<feature type="transmembrane region" description="Helical" evidence="2">
    <location>
        <begin position="89"/>
        <end position="109"/>
    </location>
</feature>
<feature type="transmembrane region" description="Helical" evidence="2">
    <location>
        <begin position="49"/>
        <end position="77"/>
    </location>
</feature>
<name>A0ABU5SYZ9_9CYAN</name>
<evidence type="ECO:0000256" key="2">
    <source>
        <dbReference type="SAM" id="Phobius"/>
    </source>
</evidence>
<evidence type="ECO:0008006" key="5">
    <source>
        <dbReference type="Google" id="ProtNLM"/>
    </source>
</evidence>
<dbReference type="Proteomes" id="UP001302329">
    <property type="component" value="Unassembled WGS sequence"/>
</dbReference>